<evidence type="ECO:0000313" key="1">
    <source>
        <dbReference type="EMBL" id="GIY93794.1"/>
    </source>
</evidence>
<name>A0AAV4XIF5_CAEEX</name>
<proteinExistence type="predicted"/>
<dbReference type="EMBL" id="BPLR01000307">
    <property type="protein sequence ID" value="GIY93794.1"/>
    <property type="molecule type" value="Genomic_DNA"/>
</dbReference>
<organism evidence="1 2">
    <name type="scientific">Caerostris extrusa</name>
    <name type="common">Bark spider</name>
    <name type="synonym">Caerostris bankana</name>
    <dbReference type="NCBI Taxonomy" id="172846"/>
    <lineage>
        <taxon>Eukaryota</taxon>
        <taxon>Metazoa</taxon>
        <taxon>Ecdysozoa</taxon>
        <taxon>Arthropoda</taxon>
        <taxon>Chelicerata</taxon>
        <taxon>Arachnida</taxon>
        <taxon>Araneae</taxon>
        <taxon>Araneomorphae</taxon>
        <taxon>Entelegynae</taxon>
        <taxon>Araneoidea</taxon>
        <taxon>Araneidae</taxon>
        <taxon>Caerostris</taxon>
    </lineage>
</organism>
<keyword evidence="2" id="KW-1185">Reference proteome</keyword>
<sequence length="137" mass="15708">MEVAKLHGEIEFCHSLARLFGYLVKGLNDSLTENGSPSAYLRYRFLFLNVPTSSSSICYNSFFTLQRKGTLWDEADMKREHSKENRLLIMNKFAFINFCQAEMKDATLARNASHILLSVSELRVRCSREGGGFNWGR</sequence>
<dbReference type="Proteomes" id="UP001054945">
    <property type="component" value="Unassembled WGS sequence"/>
</dbReference>
<evidence type="ECO:0000313" key="2">
    <source>
        <dbReference type="Proteomes" id="UP001054945"/>
    </source>
</evidence>
<accession>A0AAV4XIF5</accession>
<protein>
    <submittedName>
        <fullName evidence="1">Uncharacterized protein</fullName>
    </submittedName>
</protein>
<comment type="caution">
    <text evidence="1">The sequence shown here is derived from an EMBL/GenBank/DDBJ whole genome shotgun (WGS) entry which is preliminary data.</text>
</comment>
<dbReference type="AlphaFoldDB" id="A0AAV4XIF5"/>
<reference evidence="1 2" key="1">
    <citation type="submission" date="2021-06" db="EMBL/GenBank/DDBJ databases">
        <title>Caerostris extrusa draft genome.</title>
        <authorList>
            <person name="Kono N."/>
            <person name="Arakawa K."/>
        </authorList>
    </citation>
    <scope>NUCLEOTIDE SEQUENCE [LARGE SCALE GENOMIC DNA]</scope>
</reference>
<gene>
    <name evidence="1" type="ORF">CEXT_441161</name>
</gene>